<dbReference type="HOGENOM" id="CLU_2003358_0_0_1"/>
<evidence type="ECO:0000313" key="1">
    <source>
        <dbReference type="EMBL" id="KCZ79699.1"/>
    </source>
</evidence>
<reference evidence="1 2" key="2">
    <citation type="submission" date="2014-03" db="EMBL/GenBank/DDBJ databases">
        <title>The Genome Sequence of Anncaliia algerae insect isolate PRA339.</title>
        <authorList>
            <consortium name="The Broad Institute Genome Sequencing Platform"/>
            <consortium name="The Broad Institute Genome Sequencing Center for Infectious Disease"/>
            <person name="Cuomo C."/>
            <person name="Becnel J."/>
            <person name="Sanscrainte N."/>
            <person name="Walker B."/>
            <person name="Young S.K."/>
            <person name="Zeng Q."/>
            <person name="Gargeya S."/>
            <person name="Fitzgerald M."/>
            <person name="Haas B."/>
            <person name="Abouelleil A."/>
            <person name="Alvarado L."/>
            <person name="Arachchi H.M."/>
            <person name="Berlin A.M."/>
            <person name="Chapman S.B."/>
            <person name="Dewar J."/>
            <person name="Goldberg J."/>
            <person name="Griggs A."/>
            <person name="Gujja S."/>
            <person name="Hansen M."/>
            <person name="Howarth C."/>
            <person name="Imamovic A."/>
            <person name="Larimer J."/>
            <person name="McCowan C."/>
            <person name="Murphy C."/>
            <person name="Neiman D."/>
            <person name="Pearson M."/>
            <person name="Priest M."/>
            <person name="Roberts A."/>
            <person name="Saif S."/>
            <person name="Shea T."/>
            <person name="Sisk P."/>
            <person name="Sykes S."/>
            <person name="Wortman J."/>
            <person name="Nusbaum C."/>
            <person name="Birren B."/>
        </authorList>
    </citation>
    <scope>NUCLEOTIDE SEQUENCE [LARGE SCALE GENOMIC DNA]</scope>
    <source>
        <strain evidence="1 2">PRA339</strain>
    </source>
</reference>
<keyword evidence="2" id="KW-1185">Reference proteome</keyword>
<proteinExistence type="predicted"/>
<accession>A0A059EY82</accession>
<reference evidence="2" key="1">
    <citation type="submission" date="2013-02" db="EMBL/GenBank/DDBJ databases">
        <authorList>
            <consortium name="The Broad Institute Genome Sequencing Platform"/>
            <person name="Cuomo C."/>
            <person name="Becnel J."/>
            <person name="Sanscrainte N."/>
            <person name="Walker B."/>
            <person name="Young S.K."/>
            <person name="Zeng Q."/>
            <person name="Gargeya S."/>
            <person name="Fitzgerald M."/>
            <person name="Haas B."/>
            <person name="Abouelleil A."/>
            <person name="Alvarado L."/>
            <person name="Arachchi H.M."/>
            <person name="Berlin A.M."/>
            <person name="Chapman S.B."/>
            <person name="Dewar J."/>
            <person name="Goldberg J."/>
            <person name="Griggs A."/>
            <person name="Gujja S."/>
            <person name="Hansen M."/>
            <person name="Howarth C."/>
            <person name="Imamovic A."/>
            <person name="Larimer J."/>
            <person name="McCowan C."/>
            <person name="Murphy C."/>
            <person name="Neiman D."/>
            <person name="Pearson M."/>
            <person name="Priest M."/>
            <person name="Roberts A."/>
            <person name="Saif S."/>
            <person name="Shea T."/>
            <person name="Sisk P."/>
            <person name="Sykes S."/>
            <person name="Wortman J."/>
            <person name="Nusbaum C."/>
            <person name="Birren B."/>
        </authorList>
    </citation>
    <scope>NUCLEOTIDE SEQUENCE [LARGE SCALE GENOMIC DNA]</scope>
    <source>
        <strain evidence="2">PRA339</strain>
    </source>
</reference>
<dbReference type="Proteomes" id="UP000030655">
    <property type="component" value="Unassembled WGS sequence"/>
</dbReference>
<name>A0A059EY82_9MICR</name>
<dbReference type="EMBL" id="KK365238">
    <property type="protein sequence ID" value="KCZ79699.1"/>
    <property type="molecule type" value="Genomic_DNA"/>
</dbReference>
<sequence>MLFNKYLLNFFILMIFTKEKDNWTTEKIKCKNTGFVMYGVKVSQSGYLKVKDSKTSFVTKPEEASLFTYFPVGTDAGQLIFGADKCLSWNPENIEKKGDGEFEVIKCQLNTLPSKKMLFRIDNK</sequence>
<evidence type="ECO:0000313" key="2">
    <source>
        <dbReference type="Proteomes" id="UP000030655"/>
    </source>
</evidence>
<dbReference type="VEuPathDB" id="MicrosporidiaDB:H312_02907"/>
<dbReference type="AlphaFoldDB" id="A0A059EY82"/>
<gene>
    <name evidence="1" type="ORF">H312_02907</name>
</gene>
<organism evidence="1 2">
    <name type="scientific">Anncaliia algerae PRA339</name>
    <dbReference type="NCBI Taxonomy" id="1288291"/>
    <lineage>
        <taxon>Eukaryota</taxon>
        <taxon>Fungi</taxon>
        <taxon>Fungi incertae sedis</taxon>
        <taxon>Microsporidia</taxon>
        <taxon>Tubulinosematoidea</taxon>
        <taxon>Tubulinosematidae</taxon>
        <taxon>Anncaliia</taxon>
    </lineage>
</organism>
<protein>
    <submittedName>
        <fullName evidence="1">Uncharacterized protein</fullName>
    </submittedName>
</protein>